<dbReference type="InterPro" id="IPR001387">
    <property type="entry name" value="Cro/C1-type_HTH"/>
</dbReference>
<dbReference type="EMBL" id="JAHQCW010000017">
    <property type="protein sequence ID" value="MBU9737115.1"/>
    <property type="molecule type" value="Genomic_DNA"/>
</dbReference>
<sequence>MISENLTFLRKAHGYSQEQVAEEVGVSRQAVAKWESGETAPDLPNSVLLAKLYQVTLDNLVNYDSKKESMPIPPKGKHIFGTVTVGERGQIVIPKKAREIFDIHSGDSLMVVGDEDQGIAIVKAEVFLNLAHEILEKGGDGK</sequence>
<organism evidence="3 4">
    <name type="scientific">Diplocloster agilis</name>
    <dbReference type="NCBI Taxonomy" id="2850323"/>
    <lineage>
        <taxon>Bacteria</taxon>
        <taxon>Bacillati</taxon>
        <taxon>Bacillota</taxon>
        <taxon>Clostridia</taxon>
        <taxon>Lachnospirales</taxon>
        <taxon>Lachnospiraceae</taxon>
        <taxon>Diplocloster</taxon>
    </lineage>
</organism>
<evidence type="ECO:0000313" key="4">
    <source>
        <dbReference type="Proteomes" id="UP000712157"/>
    </source>
</evidence>
<dbReference type="RefSeq" id="WP_238721762.1">
    <property type="nucleotide sequence ID" value="NZ_JAHQCW010000017.1"/>
</dbReference>
<dbReference type="NCBIfam" id="TIGR01439">
    <property type="entry name" value="lp_hng_hel_AbrB"/>
    <property type="match status" value="1"/>
</dbReference>
<comment type="caution">
    <text evidence="3">The sequence shown here is derived from an EMBL/GenBank/DDBJ whole genome shotgun (WGS) entry which is preliminary data.</text>
</comment>
<accession>A0A949NI35</accession>
<keyword evidence="1" id="KW-0238">DNA-binding</keyword>
<dbReference type="AlphaFoldDB" id="A0A949NI35"/>
<dbReference type="InterPro" id="IPR007159">
    <property type="entry name" value="SpoVT-AbrB_dom"/>
</dbReference>
<reference evidence="3" key="1">
    <citation type="submission" date="2021-06" db="EMBL/GenBank/DDBJ databases">
        <title>Description of novel taxa of the family Lachnospiraceae.</title>
        <authorList>
            <person name="Chaplin A.V."/>
            <person name="Sokolova S.R."/>
            <person name="Pikina A.P."/>
            <person name="Korzhanova M."/>
            <person name="Belova V."/>
            <person name="Korostin D."/>
            <person name="Efimov B.A."/>
        </authorList>
    </citation>
    <scope>NUCLEOTIDE SEQUENCE</scope>
    <source>
        <strain evidence="3">ASD5720</strain>
    </source>
</reference>
<name>A0A949NI35_9FIRM</name>
<evidence type="ECO:0000259" key="2">
    <source>
        <dbReference type="PROSITE" id="PS50943"/>
    </source>
</evidence>
<dbReference type="InterPro" id="IPR010982">
    <property type="entry name" value="Lambda_DNA-bd_dom_sf"/>
</dbReference>
<dbReference type="Proteomes" id="UP000712157">
    <property type="component" value="Unassembled WGS sequence"/>
</dbReference>
<dbReference type="InterPro" id="IPR037914">
    <property type="entry name" value="SpoVT-AbrB_sf"/>
</dbReference>
<evidence type="ECO:0000313" key="3">
    <source>
        <dbReference type="EMBL" id="MBU9737115.1"/>
    </source>
</evidence>
<gene>
    <name evidence="3" type="ORF">KTH89_11230</name>
</gene>
<dbReference type="PANTHER" id="PTHR46558">
    <property type="entry name" value="TRACRIPTIONAL REGULATORY PROTEIN-RELATED-RELATED"/>
    <property type="match status" value="1"/>
</dbReference>
<feature type="domain" description="HTH cro/C1-type" evidence="2">
    <location>
        <begin position="6"/>
        <end position="60"/>
    </location>
</feature>
<dbReference type="PANTHER" id="PTHR46558:SF4">
    <property type="entry name" value="DNA-BIDING PHAGE PROTEIN"/>
    <property type="match status" value="1"/>
</dbReference>
<dbReference type="Gene3D" id="2.10.260.10">
    <property type="match status" value="1"/>
</dbReference>
<dbReference type="SUPFAM" id="SSF89447">
    <property type="entry name" value="AbrB/MazE/MraZ-like"/>
    <property type="match status" value="1"/>
</dbReference>
<dbReference type="Gene3D" id="1.10.260.40">
    <property type="entry name" value="lambda repressor-like DNA-binding domains"/>
    <property type="match status" value="1"/>
</dbReference>
<dbReference type="Pfam" id="PF04014">
    <property type="entry name" value="MazE_antitoxin"/>
    <property type="match status" value="1"/>
</dbReference>
<dbReference type="SMART" id="SM00966">
    <property type="entry name" value="SpoVT_AbrB"/>
    <property type="match status" value="1"/>
</dbReference>
<dbReference type="SUPFAM" id="SSF47413">
    <property type="entry name" value="lambda repressor-like DNA-binding domains"/>
    <property type="match status" value="1"/>
</dbReference>
<proteinExistence type="predicted"/>
<dbReference type="Pfam" id="PF01381">
    <property type="entry name" value="HTH_3"/>
    <property type="match status" value="1"/>
</dbReference>
<dbReference type="PROSITE" id="PS50943">
    <property type="entry name" value="HTH_CROC1"/>
    <property type="match status" value="1"/>
</dbReference>
<dbReference type="GO" id="GO:0003677">
    <property type="term" value="F:DNA binding"/>
    <property type="evidence" value="ECO:0007669"/>
    <property type="project" value="UniProtKB-KW"/>
</dbReference>
<evidence type="ECO:0000256" key="1">
    <source>
        <dbReference type="ARBA" id="ARBA00023125"/>
    </source>
</evidence>
<dbReference type="SMART" id="SM00530">
    <property type="entry name" value="HTH_XRE"/>
    <property type="match status" value="1"/>
</dbReference>
<dbReference type="CDD" id="cd00093">
    <property type="entry name" value="HTH_XRE"/>
    <property type="match status" value="1"/>
</dbReference>
<keyword evidence="4" id="KW-1185">Reference proteome</keyword>
<protein>
    <submittedName>
        <fullName evidence="3">Helix-turn-helix domain-containing protein</fullName>
    </submittedName>
</protein>